<dbReference type="Gene3D" id="3.30.160.60">
    <property type="entry name" value="Classic Zinc Finger"/>
    <property type="match status" value="4"/>
</dbReference>
<feature type="domain" description="C2H2-type" evidence="9">
    <location>
        <begin position="807"/>
        <end position="834"/>
    </location>
</feature>
<evidence type="ECO:0000313" key="12">
    <source>
        <dbReference type="RefSeq" id="XP_035663138.1"/>
    </source>
</evidence>
<feature type="region of interest" description="Disordered" evidence="8">
    <location>
        <begin position="266"/>
        <end position="311"/>
    </location>
</feature>
<dbReference type="AlphaFoldDB" id="A0A9J7HPH9"/>
<dbReference type="OMA" id="ECERSFY"/>
<feature type="compositionally biased region" description="Polar residues" evidence="8">
    <location>
        <begin position="182"/>
        <end position="202"/>
    </location>
</feature>
<dbReference type="InterPro" id="IPR036236">
    <property type="entry name" value="Znf_C2H2_sf"/>
</dbReference>
<feature type="region of interest" description="Disordered" evidence="8">
    <location>
        <begin position="533"/>
        <end position="566"/>
    </location>
</feature>
<keyword evidence="3" id="KW-0677">Repeat</keyword>
<feature type="compositionally biased region" description="Polar residues" evidence="8">
    <location>
        <begin position="841"/>
        <end position="860"/>
    </location>
</feature>
<organism evidence="10 12">
    <name type="scientific">Branchiostoma floridae</name>
    <name type="common">Florida lancelet</name>
    <name type="synonym">Amphioxus</name>
    <dbReference type="NCBI Taxonomy" id="7739"/>
    <lineage>
        <taxon>Eukaryota</taxon>
        <taxon>Metazoa</taxon>
        <taxon>Chordata</taxon>
        <taxon>Cephalochordata</taxon>
        <taxon>Leptocardii</taxon>
        <taxon>Amphioxiformes</taxon>
        <taxon>Branchiostomatidae</taxon>
        <taxon>Branchiostoma</taxon>
    </lineage>
</organism>
<dbReference type="RefSeq" id="XP_035663137.1">
    <property type="nucleotide sequence ID" value="XM_035807244.1"/>
</dbReference>
<dbReference type="FunFam" id="3.30.160.60:FF:000145">
    <property type="entry name" value="Zinc finger protein 574"/>
    <property type="match status" value="1"/>
</dbReference>
<dbReference type="GO" id="GO:0005634">
    <property type="term" value="C:nucleus"/>
    <property type="evidence" value="ECO:0007669"/>
    <property type="project" value="UniProtKB-SubCell"/>
</dbReference>
<evidence type="ECO:0000256" key="2">
    <source>
        <dbReference type="ARBA" id="ARBA00022723"/>
    </source>
</evidence>
<dbReference type="InterPro" id="IPR013087">
    <property type="entry name" value="Znf_C2H2_type"/>
</dbReference>
<evidence type="ECO:0000256" key="4">
    <source>
        <dbReference type="ARBA" id="ARBA00022771"/>
    </source>
</evidence>
<dbReference type="GO" id="GO:0006357">
    <property type="term" value="P:regulation of transcription by RNA polymerase II"/>
    <property type="evidence" value="ECO:0000318"/>
    <property type="project" value="GO_Central"/>
</dbReference>
<evidence type="ECO:0000313" key="10">
    <source>
        <dbReference type="Proteomes" id="UP000001554"/>
    </source>
</evidence>
<protein>
    <submittedName>
        <fullName evidence="11 12">Uncharacterized protein LOC118406864</fullName>
    </submittedName>
</protein>
<dbReference type="RefSeq" id="XP_035663138.1">
    <property type="nucleotide sequence ID" value="XM_035807245.1"/>
</dbReference>
<evidence type="ECO:0000256" key="1">
    <source>
        <dbReference type="ARBA" id="ARBA00004123"/>
    </source>
</evidence>
<feature type="domain" description="C2H2-type" evidence="9">
    <location>
        <begin position="778"/>
        <end position="801"/>
    </location>
</feature>
<feature type="region of interest" description="Disordered" evidence="8">
    <location>
        <begin position="826"/>
        <end position="898"/>
    </location>
</feature>
<dbReference type="GeneID" id="118406864"/>
<evidence type="ECO:0000256" key="3">
    <source>
        <dbReference type="ARBA" id="ARBA00022737"/>
    </source>
</evidence>
<dbReference type="PANTHER" id="PTHR24379">
    <property type="entry name" value="KRAB AND ZINC FINGER DOMAIN-CONTAINING"/>
    <property type="match status" value="1"/>
</dbReference>
<reference evidence="10" key="1">
    <citation type="journal article" date="2020" name="Nat. Ecol. Evol.">
        <title>Deeply conserved synteny resolves early events in vertebrate evolution.</title>
        <authorList>
            <person name="Simakov O."/>
            <person name="Marletaz F."/>
            <person name="Yue J.X."/>
            <person name="O'Connell B."/>
            <person name="Jenkins J."/>
            <person name="Brandt A."/>
            <person name="Calef R."/>
            <person name="Tung C.H."/>
            <person name="Huang T.K."/>
            <person name="Schmutz J."/>
            <person name="Satoh N."/>
            <person name="Yu J.K."/>
            <person name="Putnam N.H."/>
            <person name="Green R.E."/>
            <person name="Rokhsar D.S."/>
        </authorList>
    </citation>
    <scope>NUCLEOTIDE SEQUENCE [LARGE SCALE GENOMIC DNA]</scope>
    <source>
        <strain evidence="10">S238N-H82</strain>
    </source>
</reference>
<dbReference type="GO" id="GO:0000981">
    <property type="term" value="F:DNA-binding transcription factor activity, RNA polymerase II-specific"/>
    <property type="evidence" value="ECO:0000318"/>
    <property type="project" value="GO_Central"/>
</dbReference>
<evidence type="ECO:0000259" key="9">
    <source>
        <dbReference type="PROSITE" id="PS50157"/>
    </source>
</evidence>
<accession>A0A9J7HPH9</accession>
<reference evidence="11 12" key="2">
    <citation type="submission" date="2025-04" db="UniProtKB">
        <authorList>
            <consortium name="RefSeq"/>
        </authorList>
    </citation>
    <scope>IDENTIFICATION</scope>
    <source>
        <strain evidence="11 12">S238N-H82</strain>
        <tissue evidence="11 12">Testes</tissue>
    </source>
</reference>
<evidence type="ECO:0000313" key="11">
    <source>
        <dbReference type="RefSeq" id="XP_035663137.1"/>
    </source>
</evidence>
<feature type="compositionally biased region" description="Basic and acidic residues" evidence="8">
    <location>
        <begin position="881"/>
        <end position="890"/>
    </location>
</feature>
<dbReference type="KEGG" id="bfo:118406864"/>
<dbReference type="Proteomes" id="UP000001554">
    <property type="component" value="Chromosome 19"/>
</dbReference>
<keyword evidence="6" id="KW-0539">Nucleus</keyword>
<feature type="compositionally biased region" description="Polar residues" evidence="8">
    <location>
        <begin position="352"/>
        <end position="363"/>
    </location>
</feature>
<feature type="compositionally biased region" description="Polar residues" evidence="8">
    <location>
        <begin position="544"/>
        <end position="566"/>
    </location>
</feature>
<keyword evidence="5" id="KW-0862">Zinc</keyword>
<name>A0A9J7HPH9_BRAFL</name>
<gene>
    <name evidence="11 12" type="primary">LOC118406864</name>
</gene>
<dbReference type="GO" id="GO:0008270">
    <property type="term" value="F:zinc ion binding"/>
    <property type="evidence" value="ECO:0007669"/>
    <property type="project" value="UniProtKB-KW"/>
</dbReference>
<evidence type="ECO:0000256" key="8">
    <source>
        <dbReference type="SAM" id="MobiDB-lite"/>
    </source>
</evidence>
<dbReference type="OrthoDB" id="10037636at2759"/>
<feature type="region of interest" description="Disordered" evidence="8">
    <location>
        <begin position="332"/>
        <end position="420"/>
    </location>
</feature>
<feature type="compositionally biased region" description="Polar residues" evidence="8">
    <location>
        <begin position="64"/>
        <end position="79"/>
    </location>
</feature>
<keyword evidence="4 7" id="KW-0863">Zinc-finger</keyword>
<evidence type="ECO:0000256" key="7">
    <source>
        <dbReference type="PROSITE-ProRule" id="PRU00042"/>
    </source>
</evidence>
<feature type="compositionally biased region" description="Basic and acidic residues" evidence="8">
    <location>
        <begin position="826"/>
        <end position="836"/>
    </location>
</feature>
<feature type="region of interest" description="Disordered" evidence="8">
    <location>
        <begin position="62"/>
        <end position="231"/>
    </location>
</feature>
<keyword evidence="2" id="KW-0479">Metal-binding</keyword>
<evidence type="ECO:0000256" key="5">
    <source>
        <dbReference type="ARBA" id="ARBA00022833"/>
    </source>
</evidence>
<comment type="subcellular location">
    <subcellularLocation>
        <location evidence="1">Nucleus</location>
    </subcellularLocation>
</comment>
<dbReference type="SMART" id="SM00355">
    <property type="entry name" value="ZnF_C2H2"/>
    <property type="match status" value="8"/>
</dbReference>
<dbReference type="SUPFAM" id="SSF57667">
    <property type="entry name" value="beta-beta-alpha zinc fingers"/>
    <property type="match status" value="2"/>
</dbReference>
<dbReference type="PROSITE" id="PS50157">
    <property type="entry name" value="ZINC_FINGER_C2H2_2"/>
    <property type="match status" value="4"/>
</dbReference>
<proteinExistence type="predicted"/>
<dbReference type="FunFam" id="3.30.160.60:FF:002904">
    <property type="entry name" value="Zgc:112977"/>
    <property type="match status" value="1"/>
</dbReference>
<evidence type="ECO:0000256" key="6">
    <source>
        <dbReference type="ARBA" id="ARBA00023242"/>
    </source>
</evidence>
<dbReference type="PANTHER" id="PTHR24379:SF121">
    <property type="entry name" value="C2H2-TYPE DOMAIN-CONTAINING PROTEIN"/>
    <property type="match status" value="1"/>
</dbReference>
<sequence>MAARRICGLSKDVTLSVLPRLHFEELLVELRRREIDARGILVRVLKGVMVLEYQEQEECLAEGETSSKTSSIGDQQSAGTDDFALDDGDASHSDRRFSLCTSSPEQGYVSMEMDTSPKPEMTQPDFVGHSDAYSPDVAALEAQETGQADGKQTLPGQNSHERGFRGEENQREDDSNCYGIVISSTTSSGKGLSQQGFTTDTPTVGGIPELYTTAVPNNHEPSRGLDQPACHPYTKEQASSCYTGEVQKGGQGSFSSSNVLLSTDSGVYETTHPDENCTVSPDGSANGLRVTKSEEPGADYRASLDGSSMETDGYLDNGLDLVSRQNYTRQNSAAFSEGSGREHVGRPCSKTGMAQTMDSSNGENRCDDGDLRSGVRTSNNGTTRRDDSTNGDRYQHADDTHDSARNGGFQHQLKNGTTPYHTPVNAGAITEMHGERQAPVNSAIIERYGNHVNTGYISQVNRDLHQTGSEDVRTNAEMPLSETGGQHCGRYGDDNYDNVALNLTTRNPFENVRIKVEPVDEFSEEFGQVNMQHLSGQTDGGCQATASPSANQGPDCTTSSMMSPTGGDTTTLNQDNTPDKWWKCPHCGYMTVHGGAIASHLRTHATADCPYVCSYCTFKTVTDEFLSRHVYSAHIHRQVRCPFCRYVSRSSTAVENHIVNYHWEMTVLDDGVGREGRGTGEAISPVPRPSLKRLHCQHCAFTASRQLEMDMHMFLHDKPFVHVCRFCGYRTAERPNYVRHLRIHAGFRPHKCPFCPYSASMKHHLNDHIRTHTGEKPFSCRMCDYRAAFRSNLAQHMKKVHKVVDKFRCTKCSYTTICKQRLDNHLKQHDRKDEQRRKAKQQTTSDSDAPTSSETNTNDTVAPEVDACVDVPTPVLETSQDSEKHSENHSENQMSTDS</sequence>
<keyword evidence="10" id="KW-1185">Reference proteome</keyword>
<feature type="domain" description="C2H2-type" evidence="9">
    <location>
        <begin position="722"/>
        <end position="749"/>
    </location>
</feature>
<feature type="compositionally biased region" description="Basic and acidic residues" evidence="8">
    <location>
        <begin position="159"/>
        <end position="174"/>
    </location>
</feature>
<feature type="compositionally biased region" description="Basic and acidic residues" evidence="8">
    <location>
        <begin position="383"/>
        <end position="404"/>
    </location>
</feature>
<feature type="compositionally biased region" description="Basic and acidic residues" evidence="8">
    <location>
        <begin position="364"/>
        <end position="373"/>
    </location>
</feature>
<feature type="domain" description="C2H2-type" evidence="9">
    <location>
        <begin position="750"/>
        <end position="777"/>
    </location>
</feature>